<gene>
    <name evidence="17" type="ORF">J5N97_028991</name>
</gene>
<dbReference type="Gene3D" id="3.40.50.2300">
    <property type="match status" value="2"/>
</dbReference>
<keyword evidence="5 15" id="KW-0732">Signal</keyword>
<comment type="subcellular location">
    <subcellularLocation>
        <location evidence="1">Membrane</location>
        <topology evidence="1">Multi-pass membrane protein</topology>
    </subcellularLocation>
</comment>
<protein>
    <recommendedName>
        <fullName evidence="13">Glutamate receptor</fullName>
    </recommendedName>
</protein>
<evidence type="ECO:0000256" key="15">
    <source>
        <dbReference type="SAM" id="SignalP"/>
    </source>
</evidence>
<accession>A0A9D5C087</accession>
<dbReference type="EMBL" id="JAGGNH010000009">
    <property type="protein sequence ID" value="KAJ0963869.1"/>
    <property type="molecule type" value="Genomic_DNA"/>
</dbReference>
<feature type="transmembrane region" description="Helical" evidence="14">
    <location>
        <begin position="660"/>
        <end position="686"/>
    </location>
</feature>
<dbReference type="InterPro" id="IPR017103">
    <property type="entry name" value="Iontropic_Glu_rcpt_pln"/>
</dbReference>
<dbReference type="Gene3D" id="1.10.287.70">
    <property type="match status" value="1"/>
</dbReference>
<dbReference type="Pfam" id="PF01094">
    <property type="entry name" value="ANF_receptor"/>
    <property type="match status" value="1"/>
</dbReference>
<comment type="caution">
    <text evidence="17">The sequence shown here is derived from an EMBL/GenBank/DDBJ whole genome shotgun (WGS) entry which is preliminary data.</text>
</comment>
<evidence type="ECO:0000256" key="2">
    <source>
        <dbReference type="ARBA" id="ARBA00008685"/>
    </source>
</evidence>
<dbReference type="GO" id="GO:0015276">
    <property type="term" value="F:ligand-gated monoatomic ion channel activity"/>
    <property type="evidence" value="ECO:0007669"/>
    <property type="project" value="InterPro"/>
</dbReference>
<dbReference type="FunFam" id="3.40.50.2300:FF:000081">
    <property type="entry name" value="Glutamate receptor"/>
    <property type="match status" value="1"/>
</dbReference>
<dbReference type="SUPFAM" id="SSF53822">
    <property type="entry name" value="Periplasmic binding protein-like I"/>
    <property type="match status" value="1"/>
</dbReference>
<feature type="signal peptide" evidence="15">
    <location>
        <begin position="1"/>
        <end position="30"/>
    </location>
</feature>
<dbReference type="AlphaFoldDB" id="A0A9D5C087"/>
<keyword evidence="3 13" id="KW-0813">Transport</keyword>
<evidence type="ECO:0000256" key="9">
    <source>
        <dbReference type="ARBA" id="ARBA00023170"/>
    </source>
</evidence>
<keyword evidence="12 13" id="KW-0407">Ion channel</keyword>
<evidence type="ECO:0000256" key="6">
    <source>
        <dbReference type="ARBA" id="ARBA00022989"/>
    </source>
</evidence>
<keyword evidence="6 14" id="KW-1133">Transmembrane helix</keyword>
<dbReference type="InterPro" id="IPR001828">
    <property type="entry name" value="ANF_lig-bd_rcpt"/>
</dbReference>
<dbReference type="Gene3D" id="3.40.190.10">
    <property type="entry name" value="Periplasmic binding protein-like II"/>
    <property type="match status" value="1"/>
</dbReference>
<keyword evidence="18" id="KW-1185">Reference proteome</keyword>
<keyword evidence="7 13" id="KW-0406">Ion transport</keyword>
<dbReference type="Proteomes" id="UP001085076">
    <property type="component" value="Miscellaneous, Linkage group lg09"/>
</dbReference>
<keyword evidence="11 13" id="KW-1071">Ligand-gated ion channel</keyword>
<proteinExistence type="inferred from homology"/>
<evidence type="ECO:0000313" key="17">
    <source>
        <dbReference type="EMBL" id="KAJ0963869.1"/>
    </source>
</evidence>
<dbReference type="PIRSF" id="PIRSF037090">
    <property type="entry name" value="Iontro_Glu-like_rcpt_pln"/>
    <property type="match status" value="1"/>
</dbReference>
<dbReference type="SMART" id="SM00079">
    <property type="entry name" value="PBPe"/>
    <property type="match status" value="1"/>
</dbReference>
<dbReference type="InterPro" id="IPR015683">
    <property type="entry name" value="Ionotropic_Glu_rcpt"/>
</dbReference>
<dbReference type="InterPro" id="IPR044440">
    <property type="entry name" value="GABAb_receptor_plant_PBP1"/>
</dbReference>
<dbReference type="InterPro" id="IPR001320">
    <property type="entry name" value="Iontro_rcpt_C"/>
</dbReference>
<evidence type="ECO:0000256" key="8">
    <source>
        <dbReference type="ARBA" id="ARBA00023136"/>
    </source>
</evidence>
<dbReference type="CDD" id="cd19990">
    <property type="entry name" value="PBP1_GABAb_receptor_plant"/>
    <property type="match status" value="1"/>
</dbReference>
<evidence type="ECO:0000256" key="7">
    <source>
        <dbReference type="ARBA" id="ARBA00023065"/>
    </source>
</evidence>
<reference evidence="17" key="2">
    <citation type="journal article" date="2022" name="Hortic Res">
        <title>The genome of Dioscorea zingiberensis sheds light on the biosynthesis, origin and evolution of the medicinally important diosgenin saponins.</title>
        <authorList>
            <person name="Li Y."/>
            <person name="Tan C."/>
            <person name="Li Z."/>
            <person name="Guo J."/>
            <person name="Li S."/>
            <person name="Chen X."/>
            <person name="Wang C."/>
            <person name="Dai X."/>
            <person name="Yang H."/>
            <person name="Song W."/>
            <person name="Hou L."/>
            <person name="Xu J."/>
            <person name="Tong Z."/>
            <person name="Xu A."/>
            <person name="Yuan X."/>
            <person name="Wang W."/>
            <person name="Yang Q."/>
            <person name="Chen L."/>
            <person name="Sun Z."/>
            <person name="Wang K."/>
            <person name="Pan B."/>
            <person name="Chen J."/>
            <person name="Bao Y."/>
            <person name="Liu F."/>
            <person name="Qi X."/>
            <person name="Gang D.R."/>
            <person name="Wen J."/>
            <person name="Li J."/>
        </authorList>
    </citation>
    <scope>NUCLEOTIDE SEQUENCE</scope>
    <source>
        <strain evidence="17">Dzin_1.0</strain>
    </source>
</reference>
<keyword evidence="10" id="KW-0325">Glycoprotein</keyword>
<evidence type="ECO:0000256" key="10">
    <source>
        <dbReference type="ARBA" id="ARBA00023180"/>
    </source>
</evidence>
<keyword evidence="4 14" id="KW-0812">Transmembrane</keyword>
<evidence type="ECO:0000256" key="4">
    <source>
        <dbReference type="ARBA" id="ARBA00022692"/>
    </source>
</evidence>
<evidence type="ECO:0000256" key="12">
    <source>
        <dbReference type="ARBA" id="ARBA00023303"/>
    </source>
</evidence>
<evidence type="ECO:0000256" key="13">
    <source>
        <dbReference type="PIRNR" id="PIRNR037090"/>
    </source>
</evidence>
<evidence type="ECO:0000256" key="5">
    <source>
        <dbReference type="ARBA" id="ARBA00022729"/>
    </source>
</evidence>
<organism evidence="17 18">
    <name type="scientific">Dioscorea zingiberensis</name>
    <dbReference type="NCBI Taxonomy" id="325984"/>
    <lineage>
        <taxon>Eukaryota</taxon>
        <taxon>Viridiplantae</taxon>
        <taxon>Streptophyta</taxon>
        <taxon>Embryophyta</taxon>
        <taxon>Tracheophyta</taxon>
        <taxon>Spermatophyta</taxon>
        <taxon>Magnoliopsida</taxon>
        <taxon>Liliopsida</taxon>
        <taxon>Dioscoreales</taxon>
        <taxon>Dioscoreaceae</taxon>
        <taxon>Dioscorea</taxon>
    </lineage>
</organism>
<dbReference type="Pfam" id="PF00060">
    <property type="entry name" value="Lig_chan"/>
    <property type="match status" value="1"/>
</dbReference>
<dbReference type="InterPro" id="IPR028082">
    <property type="entry name" value="Peripla_BP_I"/>
</dbReference>
<comment type="function">
    <text evidence="13">Glutamate-gated receptor that probably acts as non-selective cation channel.</text>
</comment>
<dbReference type="FunFam" id="3.40.190.10:FF:000109">
    <property type="entry name" value="Glutamate receptor"/>
    <property type="match status" value="1"/>
</dbReference>
<reference evidence="17" key="1">
    <citation type="submission" date="2021-03" db="EMBL/GenBank/DDBJ databases">
        <authorList>
            <person name="Li Z."/>
            <person name="Yang C."/>
        </authorList>
    </citation>
    <scope>NUCLEOTIDE SEQUENCE</scope>
    <source>
        <strain evidence="17">Dzin_1.0</strain>
        <tissue evidence="17">Leaf</tissue>
    </source>
</reference>
<dbReference type="GO" id="GO:0016020">
    <property type="term" value="C:membrane"/>
    <property type="evidence" value="ECO:0007669"/>
    <property type="project" value="UniProtKB-SubCell"/>
</dbReference>
<feature type="domain" description="Ionotropic glutamate receptor C-terminal" evidence="16">
    <location>
        <begin position="478"/>
        <end position="815"/>
    </location>
</feature>
<dbReference type="PANTHER" id="PTHR18966">
    <property type="entry name" value="IONOTROPIC GLUTAMATE RECEPTOR"/>
    <property type="match status" value="1"/>
</dbReference>
<comment type="similarity">
    <text evidence="2 13">Belongs to the glutamate-gated ion channel (TC 1.A.10.1) family.</text>
</comment>
<sequence length="820" mass="91247">MNNCTGKLVLLCTILALSSVLFLEILYVNAENSRPAIINIGAAFNFNSTIGIVAKVAIQAGVDDVNADPTVLRGSKLVVDMKDTKCNGFLGMIEVLRLMGKHIVAVIGPQCSIIANIISYVGNELKVPLLSFGATDPTLSSLQYPYFVRTTQSDYFQMQAVAELVSYYKWRQVITIFFDDEYGRNGVAALGDKLSERRCKITFKGALRPEATENDIAGLLDEVSRMETRIIVIQSSQKTGVNVISVAKSLGMMKGYVWIATDWLTTLLDSKGPLAPQVMEALQGVVSLRQHTEDSAKKAGFVSRWSGLVKKQTGENFRLHSYGLDAYDSVWILARALDEYLNDGGVISFSADPKLKANDGKAGHLNLQAMAMFNGGNLLLDKIKRIKIEGVRGLIQFDQDGNLIHPAYDIVNLVESELRIVGYWSNYSGLSIVPPEKLYSKPANHSIASQQLKDVIWPGKTNVKPRGWVFAQNGRELRIAVPNRVGYKEFVSINNNTGEIEGFCIDVFIAAINLLPYPVPYKFIPYGDKQKNPAYMDFAYKIASNEFDGAVGDITIVTNRTMVADFTLPYIKSGLVVVTRVKKYSSNAWSFTKPFTLSLWFVTGAFCIFIGFIIWLLEHQRNEDFHSGDYKWQIVTSTWFGFSTMFFAHQEKVESTLGRALLIVWLFVVLILQSSYTASLTSILTLQQLSTPIRDIDSLIASGDPIGYQAGSFAENFLVEELDIPPSRLRELGSPEEYAKYLALGPNNGGVAAVVDERPYVELFLSTHCQFTIVGSEFTKAGWGFFVREFKTCNVKEFLSYVNKTEEEAKKQLESTEVNQ</sequence>
<dbReference type="SUPFAM" id="SSF53850">
    <property type="entry name" value="Periplasmic binding protein-like II"/>
    <property type="match status" value="1"/>
</dbReference>
<evidence type="ECO:0000256" key="11">
    <source>
        <dbReference type="ARBA" id="ARBA00023286"/>
    </source>
</evidence>
<feature type="chain" id="PRO_5039414229" description="Glutamate receptor" evidence="15">
    <location>
        <begin position="31"/>
        <end position="820"/>
    </location>
</feature>
<evidence type="ECO:0000259" key="16">
    <source>
        <dbReference type="SMART" id="SM00079"/>
    </source>
</evidence>
<keyword evidence="8 13" id="KW-0472">Membrane</keyword>
<keyword evidence="9 13" id="KW-0675">Receptor</keyword>
<name>A0A9D5C087_9LILI</name>
<dbReference type="PRINTS" id="PR01176">
    <property type="entry name" value="GABABRECEPTR"/>
</dbReference>
<evidence type="ECO:0000256" key="1">
    <source>
        <dbReference type="ARBA" id="ARBA00004141"/>
    </source>
</evidence>
<dbReference type="FunFam" id="1.10.287.70:FF:000037">
    <property type="entry name" value="Glutamate receptor"/>
    <property type="match status" value="1"/>
</dbReference>
<evidence type="ECO:0000256" key="3">
    <source>
        <dbReference type="ARBA" id="ARBA00022448"/>
    </source>
</evidence>
<feature type="transmembrane region" description="Helical" evidence="14">
    <location>
        <begin position="630"/>
        <end position="648"/>
    </location>
</feature>
<dbReference type="OrthoDB" id="5984008at2759"/>
<feature type="transmembrane region" description="Helical" evidence="14">
    <location>
        <begin position="597"/>
        <end position="618"/>
    </location>
</feature>
<evidence type="ECO:0000256" key="14">
    <source>
        <dbReference type="SAM" id="Phobius"/>
    </source>
</evidence>
<dbReference type="FunFam" id="3.40.190.10:FF:000054">
    <property type="entry name" value="Glutamate receptor"/>
    <property type="match status" value="1"/>
</dbReference>
<evidence type="ECO:0000313" key="18">
    <source>
        <dbReference type="Proteomes" id="UP001085076"/>
    </source>
</evidence>